<keyword evidence="4" id="KW-0808">Transferase</keyword>
<evidence type="ECO:0000256" key="9">
    <source>
        <dbReference type="ARBA" id="ARBA00023015"/>
    </source>
</evidence>
<name>A0A419WAZ0_9BACT</name>
<organism evidence="16 17">
    <name type="scientific">Mangrovibacterium diazotrophicum</name>
    <dbReference type="NCBI Taxonomy" id="1261403"/>
    <lineage>
        <taxon>Bacteria</taxon>
        <taxon>Pseudomonadati</taxon>
        <taxon>Bacteroidota</taxon>
        <taxon>Bacteroidia</taxon>
        <taxon>Marinilabiliales</taxon>
        <taxon>Prolixibacteraceae</taxon>
        <taxon>Mangrovibacterium</taxon>
    </lineage>
</organism>
<dbReference type="InterPro" id="IPR003594">
    <property type="entry name" value="HATPase_dom"/>
</dbReference>
<dbReference type="PROSITE" id="PS01124">
    <property type="entry name" value="HTH_ARAC_FAMILY_2"/>
    <property type="match status" value="1"/>
</dbReference>
<proteinExistence type="predicted"/>
<dbReference type="RefSeq" id="WP_120273807.1">
    <property type="nucleotide sequence ID" value="NZ_RAPN01000001.1"/>
</dbReference>
<dbReference type="SUPFAM" id="SSF55874">
    <property type="entry name" value="ATPase domain of HSP90 chaperone/DNA topoisomerase II/histidine kinase"/>
    <property type="match status" value="1"/>
</dbReference>
<feature type="domain" description="Histidine kinase" evidence="14">
    <location>
        <begin position="951"/>
        <end position="1170"/>
    </location>
</feature>
<dbReference type="FunFam" id="3.40.50.2300:FF:000138">
    <property type="entry name" value="Two-component system sensor histidine kinase/response regulator"/>
    <property type="match status" value="1"/>
</dbReference>
<dbReference type="GO" id="GO:0043565">
    <property type="term" value="F:sequence-specific DNA binding"/>
    <property type="evidence" value="ECO:0007669"/>
    <property type="project" value="InterPro"/>
</dbReference>
<sequence length="1466" mass="168878">MKSCLLAILVCLSFCSAAQVHLAFEHLSIENGLANNSVRNILQDKDGYLWFGTLNGLSRYDGQRFENFFYTPNDPYSIANNKIRELFQDEAGFIWVTTYDDLAHRYDPRTEEFVNFPSALGDEFADCTIHFVYESSPGVVWMYLSDRGCVRITESENSSELKWQWINQTNLLPTNSLNVMQKSERGGLWIGTYDGLCYLPDDKIDPTNSAAAKTYIPGQNISVTSLYENGDTCWIGCQSGEFYELVNDSLKLIWKSNHSNASFNQFSFIRESRDGTIYGGTRNGLLRYNPKTGETKHLTARNSELTTNYITGCFQDYEDNFWLITNLRGIVRFEPSKTKFTHFPLSPEIRQSIVEGEKQIFVEDQNKNLWVGIYGGGISRFDRETETFKQYLHEENNPGSLSSNLILSLFEDHSGNLWVGTYKRGIDKINLQQNHFNNRTNDFDRKPDFLSEIRAVFEDSRKWIWTGNKRGDVVVYNQNFDILFNLNKVLGDQQILAGIYCFEEDRFGNIWIGTKGSGIIVLTNLPLRGSNLRNKPEIIRYGRYEDGNSISRNDVFDLHMDYKGQMWVAMYHGGINVIRYPMQEKQEILRYLQNSNDKYSITDNRVRCFLEDTNHNMWIGTANGLNFLSHEYLENDNKKFIPLLQDGGPESVSYNDIISIFEDSNKDIWIGTYGGGISLLKENKDDRKFKFRSITTNDGLSSDLVLGFTEDWEHNLWISTDFGLDKINLPTREIESFYESDGLTENSFSEGKGTFSSNGCVVFGHLSGFLWFNPTQIKKQERVVPVVLTNLQINNQNNKDVLYQARESINNASKPIKLKYNQNFVTFEFAALDFKAPSKIQYEFKLDNFEQNWNKSGNLNKAIYRELQPGNYLFRLRASNSDGLWVNPELQIPVTIKPPPWRTNWAYLLYLLVAATIFYLARKFTLERIKLKHEVEFEKQLADDKLKFYTSISHEFKTPLALILGPVEDLLADKNLPLNVSRPLRMVKRNTRRLLELIEQLMDFRKIQKGFLKNEYSPGNLIYFLTEIVHAFQPLAEKKSINFIFNPGIDRLDVSLDFKSLEKVVFNLLSNAFKHTGENQRVELKLTVDEKAQKVKIAVEDEGEGIREQDIPHLFERFTFGKRSRWKDESSTGIGLSLTKELVELMDGDIRVESKIGQGSCFAVTIPYVETTAPADYSRELEYTAQFISTEEEPETEPKEHTNGKAILKKQTILVVEDNPDLRSWLTTQLGKKFNVLQAENGRIGLEVAKTEDPELIVCDIMMPEMDGIEMTGILKNEFHTSHIPIVLLTAKSLEEHKIEGIEIGADDYITKPFNMIYLQKRIENILKQRKQLRERFSRDVNAEPEELSPSTADQEFMNKVVALIEEHMTDPEFSIDNLLPHFNFGRTVFYKKMKGISGYSPKDFVRIIRMKKAGKLLADSSVTVSEVAFEVGFSDANYFSRQFKKHFGENPSDFQKKQKIAEDAE</sequence>
<evidence type="ECO:0000259" key="14">
    <source>
        <dbReference type="PROSITE" id="PS50109"/>
    </source>
</evidence>
<dbReference type="PRINTS" id="PR00344">
    <property type="entry name" value="BCTRLSENSOR"/>
</dbReference>
<dbReference type="GO" id="GO:0003700">
    <property type="term" value="F:DNA-binding transcription factor activity"/>
    <property type="evidence" value="ECO:0007669"/>
    <property type="project" value="InterPro"/>
</dbReference>
<dbReference type="SUPFAM" id="SSF46689">
    <property type="entry name" value="Homeodomain-like"/>
    <property type="match status" value="1"/>
</dbReference>
<keyword evidence="8" id="KW-0902">Two-component regulatory system</keyword>
<dbReference type="PROSITE" id="PS50109">
    <property type="entry name" value="HIS_KIN"/>
    <property type="match status" value="1"/>
</dbReference>
<dbReference type="InterPro" id="IPR001789">
    <property type="entry name" value="Sig_transdc_resp-reg_receiver"/>
</dbReference>
<feature type="domain" description="HTH araC/xylS-type" evidence="13">
    <location>
        <begin position="1359"/>
        <end position="1458"/>
    </location>
</feature>
<dbReference type="Gene3D" id="3.30.565.10">
    <property type="entry name" value="Histidine kinase-like ATPase, C-terminal domain"/>
    <property type="match status" value="1"/>
</dbReference>
<dbReference type="OrthoDB" id="1108380at2"/>
<dbReference type="InterPro" id="IPR013783">
    <property type="entry name" value="Ig-like_fold"/>
</dbReference>
<comment type="catalytic activity">
    <reaction evidence="1">
        <text>ATP + protein L-histidine = ADP + protein N-phospho-L-histidine.</text>
        <dbReference type="EC" id="2.7.13.3"/>
    </reaction>
</comment>
<dbReference type="Proteomes" id="UP000283387">
    <property type="component" value="Unassembled WGS sequence"/>
</dbReference>
<evidence type="ECO:0000256" key="11">
    <source>
        <dbReference type="PROSITE-ProRule" id="PRU00169"/>
    </source>
</evidence>
<gene>
    <name evidence="16" type="ORF">BC643_2992</name>
</gene>
<dbReference type="InterPro" id="IPR015943">
    <property type="entry name" value="WD40/YVTN_repeat-like_dom_sf"/>
</dbReference>
<evidence type="ECO:0000256" key="7">
    <source>
        <dbReference type="ARBA" id="ARBA00022840"/>
    </source>
</evidence>
<keyword evidence="6 16" id="KW-0418">Kinase</keyword>
<dbReference type="EC" id="2.7.13.3" evidence="2"/>
<evidence type="ECO:0000256" key="2">
    <source>
        <dbReference type="ARBA" id="ARBA00012438"/>
    </source>
</evidence>
<dbReference type="InterPro" id="IPR005467">
    <property type="entry name" value="His_kinase_dom"/>
</dbReference>
<evidence type="ECO:0000313" key="17">
    <source>
        <dbReference type="Proteomes" id="UP000283387"/>
    </source>
</evidence>
<keyword evidence="12" id="KW-0732">Signal</keyword>
<dbReference type="Pfam" id="PF12833">
    <property type="entry name" value="HTH_18"/>
    <property type="match status" value="1"/>
</dbReference>
<dbReference type="Gene3D" id="1.10.287.130">
    <property type="match status" value="1"/>
</dbReference>
<dbReference type="InterPro" id="IPR011110">
    <property type="entry name" value="Reg_prop"/>
</dbReference>
<dbReference type="SMART" id="SM00388">
    <property type="entry name" value="HisKA"/>
    <property type="match status" value="1"/>
</dbReference>
<keyword evidence="3 11" id="KW-0597">Phosphoprotein</keyword>
<dbReference type="FunFam" id="3.30.565.10:FF:000037">
    <property type="entry name" value="Hybrid sensor histidine kinase/response regulator"/>
    <property type="match status" value="1"/>
</dbReference>
<dbReference type="SMART" id="SM00448">
    <property type="entry name" value="REC"/>
    <property type="match status" value="1"/>
</dbReference>
<protein>
    <recommendedName>
        <fullName evidence="2">histidine kinase</fullName>
        <ecNumber evidence="2">2.7.13.3</ecNumber>
    </recommendedName>
</protein>
<dbReference type="Gene3D" id="2.130.10.10">
    <property type="entry name" value="YVTN repeat-like/Quinoprotein amine dehydrogenase"/>
    <property type="match status" value="3"/>
</dbReference>
<dbReference type="InterPro" id="IPR011047">
    <property type="entry name" value="Quinoprotein_ADH-like_sf"/>
</dbReference>
<dbReference type="PROSITE" id="PS50110">
    <property type="entry name" value="RESPONSE_REGULATORY"/>
    <property type="match status" value="1"/>
</dbReference>
<dbReference type="InterPro" id="IPR004358">
    <property type="entry name" value="Sig_transdc_His_kin-like_C"/>
</dbReference>
<accession>A0A419WAZ0</accession>
<dbReference type="Pfam" id="PF07495">
    <property type="entry name" value="Y_Y_Y"/>
    <property type="match status" value="1"/>
</dbReference>
<comment type="caution">
    <text evidence="16">The sequence shown here is derived from an EMBL/GenBank/DDBJ whole genome shotgun (WGS) entry which is preliminary data.</text>
</comment>
<evidence type="ECO:0000259" key="13">
    <source>
        <dbReference type="PROSITE" id="PS01124"/>
    </source>
</evidence>
<evidence type="ECO:0000256" key="12">
    <source>
        <dbReference type="SAM" id="SignalP"/>
    </source>
</evidence>
<dbReference type="SUPFAM" id="SSF52172">
    <property type="entry name" value="CheY-like"/>
    <property type="match status" value="1"/>
</dbReference>
<dbReference type="Pfam" id="PF02518">
    <property type="entry name" value="HATPase_c"/>
    <property type="match status" value="1"/>
</dbReference>
<dbReference type="InterPro" id="IPR036097">
    <property type="entry name" value="HisK_dim/P_sf"/>
</dbReference>
<evidence type="ECO:0000256" key="10">
    <source>
        <dbReference type="ARBA" id="ARBA00023163"/>
    </source>
</evidence>
<feature type="modified residue" description="4-aspartylphosphate" evidence="11">
    <location>
        <position position="1260"/>
    </location>
</feature>
<dbReference type="SUPFAM" id="SSF63829">
    <property type="entry name" value="Calcium-dependent phosphotriesterase"/>
    <property type="match status" value="2"/>
</dbReference>
<reference evidence="16 17" key="1">
    <citation type="submission" date="2018-09" db="EMBL/GenBank/DDBJ databases">
        <title>Genomic Encyclopedia of Archaeal and Bacterial Type Strains, Phase II (KMG-II): from individual species to whole genera.</title>
        <authorList>
            <person name="Goeker M."/>
        </authorList>
    </citation>
    <scope>NUCLEOTIDE SEQUENCE [LARGE SCALE GENOMIC DNA]</scope>
    <source>
        <strain evidence="16 17">DSM 27148</strain>
    </source>
</reference>
<dbReference type="Gene3D" id="2.60.40.10">
    <property type="entry name" value="Immunoglobulins"/>
    <property type="match status" value="1"/>
</dbReference>
<evidence type="ECO:0000256" key="8">
    <source>
        <dbReference type="ARBA" id="ARBA00023012"/>
    </source>
</evidence>
<dbReference type="GO" id="GO:0005524">
    <property type="term" value="F:ATP binding"/>
    <property type="evidence" value="ECO:0007669"/>
    <property type="project" value="UniProtKB-KW"/>
</dbReference>
<dbReference type="CDD" id="cd17574">
    <property type="entry name" value="REC_OmpR"/>
    <property type="match status" value="1"/>
</dbReference>
<dbReference type="Gene3D" id="1.10.10.60">
    <property type="entry name" value="Homeodomain-like"/>
    <property type="match status" value="1"/>
</dbReference>
<dbReference type="Pfam" id="PF00072">
    <property type="entry name" value="Response_reg"/>
    <property type="match status" value="1"/>
</dbReference>
<keyword evidence="5" id="KW-0547">Nucleotide-binding</keyword>
<keyword evidence="9" id="KW-0805">Transcription regulation</keyword>
<evidence type="ECO:0000256" key="4">
    <source>
        <dbReference type="ARBA" id="ARBA00022679"/>
    </source>
</evidence>
<keyword evidence="7" id="KW-0067">ATP-binding</keyword>
<dbReference type="InterPro" id="IPR011123">
    <property type="entry name" value="Y_Y_Y"/>
</dbReference>
<dbReference type="Gene3D" id="3.40.50.2300">
    <property type="match status" value="1"/>
</dbReference>
<evidence type="ECO:0000256" key="3">
    <source>
        <dbReference type="ARBA" id="ARBA00022553"/>
    </source>
</evidence>
<keyword evidence="10" id="KW-0804">Transcription</keyword>
<evidence type="ECO:0000259" key="15">
    <source>
        <dbReference type="PROSITE" id="PS50110"/>
    </source>
</evidence>
<dbReference type="SMART" id="SM00387">
    <property type="entry name" value="HATPase_c"/>
    <property type="match status" value="1"/>
</dbReference>
<dbReference type="SMART" id="SM00342">
    <property type="entry name" value="HTH_ARAC"/>
    <property type="match status" value="1"/>
</dbReference>
<dbReference type="InterPro" id="IPR018060">
    <property type="entry name" value="HTH_AraC"/>
</dbReference>
<evidence type="ECO:0000256" key="6">
    <source>
        <dbReference type="ARBA" id="ARBA00022777"/>
    </source>
</evidence>
<dbReference type="Pfam" id="PF00512">
    <property type="entry name" value="HisKA"/>
    <property type="match status" value="1"/>
</dbReference>
<dbReference type="FunFam" id="1.10.287.130:FF:000045">
    <property type="entry name" value="Two-component system sensor histidine kinase/response regulator"/>
    <property type="match status" value="1"/>
</dbReference>
<dbReference type="PANTHER" id="PTHR43547">
    <property type="entry name" value="TWO-COMPONENT HISTIDINE KINASE"/>
    <property type="match status" value="1"/>
</dbReference>
<dbReference type="EMBL" id="RAPN01000001">
    <property type="protein sequence ID" value="RKD92617.1"/>
    <property type="molecule type" value="Genomic_DNA"/>
</dbReference>
<evidence type="ECO:0000256" key="5">
    <source>
        <dbReference type="ARBA" id="ARBA00022741"/>
    </source>
</evidence>
<dbReference type="GO" id="GO:0000155">
    <property type="term" value="F:phosphorelay sensor kinase activity"/>
    <property type="evidence" value="ECO:0007669"/>
    <property type="project" value="InterPro"/>
</dbReference>
<dbReference type="PANTHER" id="PTHR43547:SF2">
    <property type="entry name" value="HYBRID SIGNAL TRANSDUCTION HISTIDINE KINASE C"/>
    <property type="match status" value="1"/>
</dbReference>
<evidence type="ECO:0000256" key="1">
    <source>
        <dbReference type="ARBA" id="ARBA00000085"/>
    </source>
</evidence>
<dbReference type="Pfam" id="PF07494">
    <property type="entry name" value="Reg_prop"/>
    <property type="match status" value="5"/>
</dbReference>
<dbReference type="InterPro" id="IPR011006">
    <property type="entry name" value="CheY-like_superfamily"/>
</dbReference>
<dbReference type="InterPro" id="IPR036890">
    <property type="entry name" value="HATPase_C_sf"/>
</dbReference>
<dbReference type="SUPFAM" id="SSF47384">
    <property type="entry name" value="Homodimeric domain of signal transducing histidine kinase"/>
    <property type="match status" value="1"/>
</dbReference>
<dbReference type="InterPro" id="IPR009057">
    <property type="entry name" value="Homeodomain-like_sf"/>
</dbReference>
<evidence type="ECO:0000313" key="16">
    <source>
        <dbReference type="EMBL" id="RKD92617.1"/>
    </source>
</evidence>
<feature type="chain" id="PRO_5019239866" description="histidine kinase" evidence="12">
    <location>
        <begin position="23"/>
        <end position="1466"/>
    </location>
</feature>
<dbReference type="SUPFAM" id="SSF50998">
    <property type="entry name" value="Quinoprotein alcohol dehydrogenase-like"/>
    <property type="match status" value="1"/>
</dbReference>
<dbReference type="CDD" id="cd00082">
    <property type="entry name" value="HisKA"/>
    <property type="match status" value="1"/>
</dbReference>
<feature type="domain" description="Response regulatory" evidence="15">
    <location>
        <begin position="1212"/>
        <end position="1327"/>
    </location>
</feature>
<keyword evidence="17" id="KW-1185">Reference proteome</keyword>
<dbReference type="InterPro" id="IPR003661">
    <property type="entry name" value="HisK_dim/P_dom"/>
</dbReference>
<feature type="signal peptide" evidence="12">
    <location>
        <begin position="1"/>
        <end position="22"/>
    </location>
</feature>